<feature type="compositionally biased region" description="Acidic residues" evidence="5">
    <location>
        <begin position="377"/>
        <end position="387"/>
    </location>
</feature>
<dbReference type="STRING" id="215250.A0A316YHG5"/>
<evidence type="ECO:0000313" key="8">
    <source>
        <dbReference type="Proteomes" id="UP000245768"/>
    </source>
</evidence>
<feature type="region of interest" description="Disordered" evidence="5">
    <location>
        <begin position="353"/>
        <end position="584"/>
    </location>
</feature>
<dbReference type="InterPro" id="IPR001841">
    <property type="entry name" value="Znf_RING"/>
</dbReference>
<dbReference type="GO" id="GO:0061630">
    <property type="term" value="F:ubiquitin protein ligase activity"/>
    <property type="evidence" value="ECO:0007669"/>
    <property type="project" value="TreeGrafter"/>
</dbReference>
<evidence type="ECO:0000256" key="1">
    <source>
        <dbReference type="ARBA" id="ARBA00022723"/>
    </source>
</evidence>
<feature type="domain" description="RING-type" evidence="6">
    <location>
        <begin position="3"/>
        <end position="54"/>
    </location>
</feature>
<dbReference type="Pfam" id="PF13639">
    <property type="entry name" value="zf-RING_2"/>
    <property type="match status" value="1"/>
</dbReference>
<dbReference type="PANTHER" id="PTHR45969">
    <property type="entry name" value="RING ZINC FINGER PROTEIN-RELATED"/>
    <property type="match status" value="1"/>
</dbReference>
<feature type="compositionally biased region" description="Low complexity" evidence="5">
    <location>
        <begin position="549"/>
        <end position="563"/>
    </location>
</feature>
<dbReference type="GO" id="GO:0008270">
    <property type="term" value="F:zinc ion binding"/>
    <property type="evidence" value="ECO:0007669"/>
    <property type="project" value="UniProtKB-KW"/>
</dbReference>
<reference evidence="7 8" key="1">
    <citation type="journal article" date="2018" name="Mol. Biol. Evol.">
        <title>Broad Genomic Sampling Reveals a Smut Pathogenic Ancestry of the Fungal Clade Ustilaginomycotina.</title>
        <authorList>
            <person name="Kijpornyongpan T."/>
            <person name="Mondo S.J."/>
            <person name="Barry K."/>
            <person name="Sandor L."/>
            <person name="Lee J."/>
            <person name="Lipzen A."/>
            <person name="Pangilinan J."/>
            <person name="LaButti K."/>
            <person name="Hainaut M."/>
            <person name="Henrissat B."/>
            <person name="Grigoriev I.V."/>
            <person name="Spatafora J.W."/>
            <person name="Aime M.C."/>
        </authorList>
    </citation>
    <scope>NUCLEOTIDE SEQUENCE [LARGE SCALE GENOMIC DNA]</scope>
    <source>
        <strain evidence="7 8">MCA 4198</strain>
    </source>
</reference>
<keyword evidence="2 4" id="KW-0863">Zinc-finger</keyword>
<evidence type="ECO:0000256" key="4">
    <source>
        <dbReference type="PROSITE-ProRule" id="PRU00175"/>
    </source>
</evidence>
<dbReference type="RefSeq" id="XP_025375714.1">
    <property type="nucleotide sequence ID" value="XM_025522435.1"/>
</dbReference>
<organism evidence="7 8">
    <name type="scientific">Acaromyces ingoldii</name>
    <dbReference type="NCBI Taxonomy" id="215250"/>
    <lineage>
        <taxon>Eukaryota</taxon>
        <taxon>Fungi</taxon>
        <taxon>Dikarya</taxon>
        <taxon>Basidiomycota</taxon>
        <taxon>Ustilaginomycotina</taxon>
        <taxon>Exobasidiomycetes</taxon>
        <taxon>Exobasidiales</taxon>
        <taxon>Cryptobasidiaceae</taxon>
        <taxon>Acaromyces</taxon>
    </lineage>
</organism>
<dbReference type="PROSITE" id="PS50089">
    <property type="entry name" value="ZF_RING_2"/>
    <property type="match status" value="1"/>
</dbReference>
<gene>
    <name evidence="7" type="ORF">FA10DRAFT_268702</name>
</gene>
<keyword evidence="1" id="KW-0479">Metal-binding</keyword>
<evidence type="ECO:0000256" key="3">
    <source>
        <dbReference type="ARBA" id="ARBA00022833"/>
    </source>
</evidence>
<dbReference type="EMBL" id="KZ819638">
    <property type="protein sequence ID" value="PWN88516.1"/>
    <property type="molecule type" value="Genomic_DNA"/>
</dbReference>
<evidence type="ECO:0000259" key="6">
    <source>
        <dbReference type="PROSITE" id="PS50089"/>
    </source>
</evidence>
<dbReference type="Proteomes" id="UP000245768">
    <property type="component" value="Unassembled WGS sequence"/>
</dbReference>
<dbReference type="SUPFAM" id="SSF57850">
    <property type="entry name" value="RING/U-box"/>
    <property type="match status" value="1"/>
</dbReference>
<feature type="compositionally biased region" description="Basic and acidic residues" evidence="5">
    <location>
        <begin position="414"/>
        <end position="431"/>
    </location>
</feature>
<accession>A0A316YHG5</accession>
<dbReference type="OrthoDB" id="3366310at2759"/>
<keyword evidence="8" id="KW-1185">Reference proteome</keyword>
<feature type="region of interest" description="Disordered" evidence="5">
    <location>
        <begin position="315"/>
        <end position="337"/>
    </location>
</feature>
<evidence type="ECO:0000256" key="2">
    <source>
        <dbReference type="ARBA" id="ARBA00022771"/>
    </source>
</evidence>
<evidence type="ECO:0000256" key="5">
    <source>
        <dbReference type="SAM" id="MobiDB-lite"/>
    </source>
</evidence>
<dbReference type="AlphaFoldDB" id="A0A316YHG5"/>
<dbReference type="Gene3D" id="3.30.40.10">
    <property type="entry name" value="Zinc/RING finger domain, C3HC4 (zinc finger)"/>
    <property type="match status" value="1"/>
</dbReference>
<dbReference type="GO" id="GO:0016567">
    <property type="term" value="P:protein ubiquitination"/>
    <property type="evidence" value="ECO:0007669"/>
    <property type="project" value="TreeGrafter"/>
</dbReference>
<evidence type="ECO:0000313" key="7">
    <source>
        <dbReference type="EMBL" id="PWN88516.1"/>
    </source>
</evidence>
<dbReference type="GeneID" id="37044351"/>
<dbReference type="InParanoid" id="A0A316YHG5"/>
<sequence>MGCSICLDSFGEDENKGTRPVALPCGHVFHRSCSDAWQRSCRVKDDPACCPLCKYKVGTEKALLLYPSDVNDLDMYLQHRGHRMQHQTSAPPPVIPRLERATLALDRRLSRDDQATLLGHLLDFRQHIHAYVMAVNDVRMLTYGNSDAIFRLFGTLTEGRGDARTKEEFENGMLHLNKATEFFTEKLTMLTAMEKETELLNQKAKDMEAKQDQIKRSLNRHYERKEQHERHMNEESARLKRLELHWRKEVAETERKRELNDKQAEALRNENRELHSQVLKAKIESAQMIAQREGDSQLQIQNMRRIVEEQQRLKAEADNEVRSARHKSNFLADRNKSLSNKLSDARARIKELEARAARAPSKSPGPGRDREAKKEETEEETEDEDELDVRTLEDDGFLEVDYKAASTPPAKRQRTMERDLFHKGKTKRDDTPIIVLDDQDDLDAEADEKLYRMAGPSSRPPLQAIFSSSNLRSLRRGSDQTTPSGLMLPVGIGEGSGPSPRTSPGSRVSEAMDPFDLHPEPHIPSSDDDFGPSPAQPPRPATRTSPRWLSSSTSGGGLTTSSTRELAQRALEGTAALGPRRRNR</sequence>
<name>A0A316YHG5_9BASI</name>
<dbReference type="PANTHER" id="PTHR45969:SF11">
    <property type="entry name" value="RING_U-BOX SUPERFAMILY PROTEIN"/>
    <property type="match status" value="1"/>
</dbReference>
<feature type="compositionally biased region" description="Acidic residues" evidence="5">
    <location>
        <begin position="437"/>
        <end position="446"/>
    </location>
</feature>
<keyword evidence="3" id="KW-0862">Zinc</keyword>
<protein>
    <recommendedName>
        <fullName evidence="6">RING-type domain-containing protein</fullName>
    </recommendedName>
</protein>
<feature type="compositionally biased region" description="Low complexity" evidence="5">
    <location>
        <begin position="497"/>
        <end position="509"/>
    </location>
</feature>
<dbReference type="InterPro" id="IPR013083">
    <property type="entry name" value="Znf_RING/FYVE/PHD"/>
</dbReference>
<dbReference type="SMART" id="SM00184">
    <property type="entry name" value="RING"/>
    <property type="match status" value="1"/>
</dbReference>
<proteinExistence type="predicted"/>
<feature type="compositionally biased region" description="Basic and acidic residues" evidence="5">
    <location>
        <begin position="367"/>
        <end position="376"/>
    </location>
</feature>